<organism evidence="1 2">
    <name type="scientific">Ectocarpus siliculosus</name>
    <name type="common">Brown alga</name>
    <name type="synonym">Conferva siliculosa</name>
    <dbReference type="NCBI Taxonomy" id="2880"/>
    <lineage>
        <taxon>Eukaryota</taxon>
        <taxon>Sar</taxon>
        <taxon>Stramenopiles</taxon>
        <taxon>Ochrophyta</taxon>
        <taxon>PX clade</taxon>
        <taxon>Phaeophyceae</taxon>
        <taxon>Ectocarpales</taxon>
        <taxon>Ectocarpaceae</taxon>
        <taxon>Ectocarpus</taxon>
    </lineage>
</organism>
<dbReference type="AlphaFoldDB" id="D7FYN4"/>
<sequence length="507" mass="55392">MTNGIGERGLQTTVEYAVVPGQFSRWVAVRGHTNEILGNLGVVEMTAGSSSKTCLESIAKVVTGFQPVDKYDNKIKISSISEHPEVGIEGDDQSTIQLVQQASGPFCLKKLKEGDLFKFPAGFNVSGGPGKVSLVIRKPRTVTASGGLGSPHKASALYLPVLLKAGLPGKVLIRRELDQDEFSENITISEPGGFEISDLEVRLEDAAGNRASLTPGGVKVQVADTRHQRLLAECKTADSSFTMPMFTLPHEERRESVTLQVRVEAECLGRVQQAFIEWNREKTNAVTHVHMAAYSPGLAFECEKGMDDNYAVEVERRVDSPLPTLLVWVDTENNIGFLPSAESFVITMTKEGSPICSYEEKRYEQPHSTEEVEMIMRAVPGDPSTLKPTRDPFPESLSASNAHDVGAHRRLLENFEIRVVDRKDNVVGESFNGPVRMQIKASDGLLVAPSDMPQLENASNGILTAERIGAGGFRFKDVSLQAGVGSTEGTYRVLRQPRTRRVVASQQ</sequence>
<gene>
    <name evidence="1" type="ORF">Esi_0348_0018</name>
</gene>
<keyword evidence="2" id="KW-1185">Reference proteome</keyword>
<evidence type="ECO:0000313" key="1">
    <source>
        <dbReference type="EMBL" id="CBJ32576.1"/>
    </source>
</evidence>
<evidence type="ECO:0000313" key="2">
    <source>
        <dbReference type="Proteomes" id="UP000002630"/>
    </source>
</evidence>
<dbReference type="EMBL" id="FN649760">
    <property type="protein sequence ID" value="CBJ32576.1"/>
    <property type="molecule type" value="Genomic_DNA"/>
</dbReference>
<reference evidence="1 2" key="1">
    <citation type="journal article" date="2010" name="Nature">
        <title>The Ectocarpus genome and the independent evolution of multicellularity in brown algae.</title>
        <authorList>
            <person name="Cock J.M."/>
            <person name="Sterck L."/>
            <person name="Rouze P."/>
            <person name="Scornet D."/>
            <person name="Allen A.E."/>
            <person name="Amoutzias G."/>
            <person name="Anthouard V."/>
            <person name="Artiguenave F."/>
            <person name="Aury J.M."/>
            <person name="Badger J.H."/>
            <person name="Beszteri B."/>
            <person name="Billiau K."/>
            <person name="Bonnet E."/>
            <person name="Bothwell J.H."/>
            <person name="Bowler C."/>
            <person name="Boyen C."/>
            <person name="Brownlee C."/>
            <person name="Carrano C.J."/>
            <person name="Charrier B."/>
            <person name="Cho G.Y."/>
            <person name="Coelho S.M."/>
            <person name="Collen J."/>
            <person name="Corre E."/>
            <person name="Da Silva C."/>
            <person name="Delage L."/>
            <person name="Delaroque N."/>
            <person name="Dittami S.M."/>
            <person name="Doulbeau S."/>
            <person name="Elias M."/>
            <person name="Farnham G."/>
            <person name="Gachon C.M."/>
            <person name="Gschloessl B."/>
            <person name="Heesch S."/>
            <person name="Jabbari K."/>
            <person name="Jubin C."/>
            <person name="Kawai H."/>
            <person name="Kimura K."/>
            <person name="Kloareg B."/>
            <person name="Kupper F.C."/>
            <person name="Lang D."/>
            <person name="Le Bail A."/>
            <person name="Leblanc C."/>
            <person name="Lerouge P."/>
            <person name="Lohr M."/>
            <person name="Lopez P.J."/>
            <person name="Martens C."/>
            <person name="Maumus F."/>
            <person name="Michel G."/>
            <person name="Miranda-Saavedra D."/>
            <person name="Morales J."/>
            <person name="Moreau H."/>
            <person name="Motomura T."/>
            <person name="Nagasato C."/>
            <person name="Napoli C.A."/>
            <person name="Nelson D.R."/>
            <person name="Nyvall-Collen P."/>
            <person name="Peters A.F."/>
            <person name="Pommier C."/>
            <person name="Potin P."/>
            <person name="Poulain J."/>
            <person name="Quesneville H."/>
            <person name="Read B."/>
            <person name="Rensing S.A."/>
            <person name="Ritter A."/>
            <person name="Rousvoal S."/>
            <person name="Samanta M."/>
            <person name="Samson G."/>
            <person name="Schroeder D.C."/>
            <person name="Segurens B."/>
            <person name="Strittmatter M."/>
            <person name="Tonon T."/>
            <person name="Tregear J.W."/>
            <person name="Valentin K."/>
            <person name="von Dassow P."/>
            <person name="Yamagishi T."/>
            <person name="Van de Peer Y."/>
            <person name="Wincker P."/>
        </authorList>
    </citation>
    <scope>NUCLEOTIDE SEQUENCE [LARGE SCALE GENOMIC DNA]</scope>
    <source>
        <strain evidence="2">Ec32 / CCAP1310/4</strain>
    </source>
</reference>
<dbReference type="Proteomes" id="UP000002630">
    <property type="component" value="Unassembled WGS sequence"/>
</dbReference>
<protein>
    <submittedName>
        <fullName evidence="1">Uncharacterized protein</fullName>
    </submittedName>
</protein>
<proteinExistence type="predicted"/>
<dbReference type="InParanoid" id="D7FYN4"/>
<accession>D7FYN4</accession>
<name>D7FYN4_ECTSI</name>